<proteinExistence type="inferred from homology"/>
<name>A0ABS1BNX3_9SPHI</name>
<dbReference type="Gene3D" id="3.30.420.10">
    <property type="entry name" value="Ribonuclease H-like superfamily/Ribonuclease H"/>
    <property type="match status" value="1"/>
</dbReference>
<dbReference type="RefSeq" id="WP_200588138.1">
    <property type="nucleotide sequence ID" value="NZ_JAEHFY010000035.1"/>
</dbReference>
<keyword evidence="5" id="KW-1185">Reference proteome</keyword>
<dbReference type="PROSITE" id="PS50822">
    <property type="entry name" value="PIWI"/>
    <property type="match status" value="1"/>
</dbReference>
<evidence type="ECO:0000256" key="2">
    <source>
        <dbReference type="ARBA" id="ARBA00035032"/>
    </source>
</evidence>
<dbReference type="Proteomes" id="UP000660024">
    <property type="component" value="Unassembled WGS sequence"/>
</dbReference>
<sequence>MAVEQKIRLNFLDIDSQSFNFSVYRKIYVDGDKEEGIFRYRLPQNENENPDYADYSVSFSEIENYEKFKCKENYNINLTEYYLYRLLSDSIENQNIEHKKGKKFFDKNIDIFIKKHIKGNEVISLMPYYLKSTKQFGFLIDFQFKVNQDYSLDKEVLKLSLSLGDDYRSNKKYYSDVLHKISSFIISTFKRISILKDTENVFSISEKLVQLSPKRLNKKVYRFKGEQTDLSQFQGIRKYGVYEGVELKVKYVFVFEDKFKDFANNLFFSLIGKSNPGTFSGLQQFFNLPFSQQTLSKVSLKSYSQVDVLTAITEVEIIRDQNIQDKLIVIFLEPNRFEGIPDTESPYYLFKFHLTKKGIPVQVIRNDQTNNANALKWSTSNIALQIFAKLGGTPWKVQPTKNNCLILGIGSSHEKDENGKIKKFFSYSVCLDSSGIYKKLDVLAEETTKEEYLQKLQQNLTQLLRSEDFKQYKKCALHLSESIKKDDVVSIEKSLSEINGIEFKVLKVNAKNKFFGFSDHNTGIPYESSYIKLANNEYLIWFDGLVEGKETVFQKVGNPIHIKFLNTPNEDKESDLTYLQDAINLSGANWRGFNAKQTPISIYYAKIVADYTAVFSKFESFDKEMLANNLPWFL</sequence>
<dbReference type="InterPro" id="IPR012337">
    <property type="entry name" value="RNaseH-like_sf"/>
</dbReference>
<dbReference type="SUPFAM" id="SSF53098">
    <property type="entry name" value="Ribonuclease H-like"/>
    <property type="match status" value="1"/>
</dbReference>
<dbReference type="SMART" id="SM00950">
    <property type="entry name" value="Piwi"/>
    <property type="match status" value="1"/>
</dbReference>
<dbReference type="Pfam" id="PF02171">
    <property type="entry name" value="Piwi"/>
    <property type="match status" value="1"/>
</dbReference>
<evidence type="ECO:0000313" key="4">
    <source>
        <dbReference type="EMBL" id="MBK0384477.1"/>
    </source>
</evidence>
<evidence type="ECO:0000313" key="5">
    <source>
        <dbReference type="Proteomes" id="UP000660024"/>
    </source>
</evidence>
<dbReference type="InterPro" id="IPR036397">
    <property type="entry name" value="RNaseH_sf"/>
</dbReference>
<gene>
    <name evidence="4" type="ORF">I5M32_16040</name>
</gene>
<dbReference type="EMBL" id="JAEHFY010000035">
    <property type="protein sequence ID" value="MBK0384477.1"/>
    <property type="molecule type" value="Genomic_DNA"/>
</dbReference>
<protein>
    <recommendedName>
        <fullName evidence="2">Protein argonaute</fullName>
    </recommendedName>
</protein>
<comment type="caution">
    <text evidence="4">The sequence shown here is derived from an EMBL/GenBank/DDBJ whole genome shotgun (WGS) entry which is preliminary data.</text>
</comment>
<accession>A0ABS1BNX3</accession>
<dbReference type="Gene3D" id="3.40.50.2300">
    <property type="match status" value="1"/>
</dbReference>
<comment type="similarity">
    <text evidence="1">Belongs to the argonaute family. Long pAgo subfamily.</text>
</comment>
<feature type="domain" description="Piwi" evidence="3">
    <location>
        <begin position="327"/>
        <end position="617"/>
    </location>
</feature>
<dbReference type="InterPro" id="IPR003165">
    <property type="entry name" value="Piwi"/>
</dbReference>
<evidence type="ECO:0000256" key="1">
    <source>
        <dbReference type="ARBA" id="ARBA00035012"/>
    </source>
</evidence>
<evidence type="ECO:0000259" key="3">
    <source>
        <dbReference type="PROSITE" id="PS50822"/>
    </source>
</evidence>
<reference evidence="4 5" key="1">
    <citation type="submission" date="2020-12" db="EMBL/GenBank/DDBJ databases">
        <title>Bacterial novel species Pedobacter sp. SD-b isolated from soil.</title>
        <authorList>
            <person name="Jung H.-Y."/>
        </authorList>
    </citation>
    <scope>NUCLEOTIDE SEQUENCE [LARGE SCALE GENOMIC DNA]</scope>
    <source>
        <strain evidence="4 5">SD-b</strain>
    </source>
</reference>
<organism evidence="4 5">
    <name type="scientific">Pedobacter segetis</name>
    <dbReference type="NCBI Taxonomy" id="2793069"/>
    <lineage>
        <taxon>Bacteria</taxon>
        <taxon>Pseudomonadati</taxon>
        <taxon>Bacteroidota</taxon>
        <taxon>Sphingobacteriia</taxon>
        <taxon>Sphingobacteriales</taxon>
        <taxon>Sphingobacteriaceae</taxon>
        <taxon>Pedobacter</taxon>
    </lineage>
</organism>